<dbReference type="EnsemblMetazoa" id="AFUN015035-RA">
    <property type="protein sequence ID" value="AFUN015035-PA"/>
    <property type="gene ID" value="AFUN015035"/>
</dbReference>
<evidence type="ECO:0000259" key="1">
    <source>
        <dbReference type="PROSITE" id="PS51029"/>
    </source>
</evidence>
<dbReference type="SMART" id="SM00595">
    <property type="entry name" value="MADF"/>
    <property type="match status" value="1"/>
</dbReference>
<dbReference type="VEuPathDB" id="VectorBase:AFUN2_005353"/>
<name>A0A182S3P5_ANOFN</name>
<feature type="domain" description="MADF" evidence="1">
    <location>
        <begin position="58"/>
        <end position="148"/>
    </location>
</feature>
<dbReference type="STRING" id="62324.A0A182S3P5"/>
<dbReference type="GO" id="GO:0005634">
    <property type="term" value="C:nucleus"/>
    <property type="evidence" value="ECO:0007669"/>
    <property type="project" value="TreeGrafter"/>
</dbReference>
<accession>A0A182S3P5</accession>
<dbReference type="GO" id="GO:0006357">
    <property type="term" value="P:regulation of transcription by RNA polymerase II"/>
    <property type="evidence" value="ECO:0007669"/>
    <property type="project" value="TreeGrafter"/>
</dbReference>
<protein>
    <submittedName>
        <fullName evidence="2">MADF domain-containing protein</fullName>
    </submittedName>
</protein>
<dbReference type="PANTHER" id="PTHR12243:SF69">
    <property type="entry name" value="SI:CH73-59F11.3"/>
    <property type="match status" value="1"/>
</dbReference>
<dbReference type="PANTHER" id="PTHR12243">
    <property type="entry name" value="MADF DOMAIN TRANSCRIPTION FACTOR"/>
    <property type="match status" value="1"/>
</dbReference>
<dbReference type="AlphaFoldDB" id="A0A182S3P5"/>
<evidence type="ECO:0000313" key="2">
    <source>
        <dbReference type="EnsemblMetazoa" id="AFUN015035-PA"/>
    </source>
</evidence>
<organism evidence="2">
    <name type="scientific">Anopheles funestus</name>
    <name type="common">African malaria mosquito</name>
    <dbReference type="NCBI Taxonomy" id="62324"/>
    <lineage>
        <taxon>Eukaryota</taxon>
        <taxon>Metazoa</taxon>
        <taxon>Ecdysozoa</taxon>
        <taxon>Arthropoda</taxon>
        <taxon>Hexapoda</taxon>
        <taxon>Insecta</taxon>
        <taxon>Pterygota</taxon>
        <taxon>Neoptera</taxon>
        <taxon>Endopterygota</taxon>
        <taxon>Diptera</taxon>
        <taxon>Nematocera</taxon>
        <taxon>Culicoidea</taxon>
        <taxon>Culicidae</taxon>
        <taxon>Anophelinae</taxon>
        <taxon>Anopheles</taxon>
    </lineage>
</organism>
<dbReference type="InterPro" id="IPR039353">
    <property type="entry name" value="TF_Adf1"/>
</dbReference>
<dbReference type="PROSITE" id="PS51029">
    <property type="entry name" value="MADF"/>
    <property type="match status" value="1"/>
</dbReference>
<reference evidence="2" key="1">
    <citation type="submission" date="2020-05" db="UniProtKB">
        <authorList>
            <consortium name="EnsemblMetazoa"/>
        </authorList>
    </citation>
    <scope>IDENTIFICATION</scope>
    <source>
        <strain evidence="2">FUMOZ</strain>
    </source>
</reference>
<sequence length="340" mass="39251">MDDRDEASNSCESEQRKCVDAVDLEEPFLTEENDSMEFTMSKYMSIRMEMSKEKFVLMLIHAIRKLPILWKQNAKGYRDPTLVQEAWDTLSQQFELPAEHLKEKWQTLRSQLRSINSKMKRNHATLDKNYRPTWFAYEAMRFLKEPYDKQTETPVVKQPHTVTIKQPVPTKIAVKQHMQSPVAVSQRLSTPITVKRIVPNSVSHPSLVKPSTRVCKRRYMESTLSSSPKVMRRMPATSSSSKIQPFIIRTFENLSKITDKIAQTEASPYSGLLNHLSVVLSKKCASDFNQIEAILLNCLNELQKLPNAEKDPIGYLSSTVVIDERYSNEEEREDSDDPYT</sequence>
<proteinExistence type="predicted"/>
<dbReference type="GO" id="GO:0005667">
    <property type="term" value="C:transcription regulator complex"/>
    <property type="evidence" value="ECO:0007669"/>
    <property type="project" value="TreeGrafter"/>
</dbReference>
<dbReference type="InterPro" id="IPR006578">
    <property type="entry name" value="MADF-dom"/>
</dbReference>
<dbReference type="VEuPathDB" id="VectorBase:AFUN015035"/>
<dbReference type="Pfam" id="PF10545">
    <property type="entry name" value="MADF_DNA_bdg"/>
    <property type="match status" value="1"/>
</dbReference>